<dbReference type="AlphaFoldDB" id="A0A4U5N7B9"/>
<reference evidence="2 3" key="2">
    <citation type="journal article" date="2019" name="G3 (Bethesda)">
        <title>Hybrid Assembly of the Genome of the Entomopathogenic Nematode Steinernema carpocapsae Identifies the X-Chromosome.</title>
        <authorList>
            <person name="Serra L."/>
            <person name="Macchietto M."/>
            <person name="Macias-Munoz A."/>
            <person name="McGill C.J."/>
            <person name="Rodriguez I.M."/>
            <person name="Rodriguez B."/>
            <person name="Murad R."/>
            <person name="Mortazavi A."/>
        </authorList>
    </citation>
    <scope>NUCLEOTIDE SEQUENCE [LARGE SCALE GENOMIC DNA]</scope>
    <source>
        <strain evidence="2 3">ALL</strain>
    </source>
</reference>
<feature type="transmembrane region" description="Helical" evidence="1">
    <location>
        <begin position="150"/>
        <end position="168"/>
    </location>
</feature>
<gene>
    <name evidence="2" type="ORF">L596_019050</name>
</gene>
<reference evidence="2 3" key="1">
    <citation type="journal article" date="2015" name="Genome Biol.">
        <title>Comparative genomics of Steinernema reveals deeply conserved gene regulatory networks.</title>
        <authorList>
            <person name="Dillman A.R."/>
            <person name="Macchietto M."/>
            <person name="Porter C.F."/>
            <person name="Rogers A."/>
            <person name="Williams B."/>
            <person name="Antoshechkin I."/>
            <person name="Lee M.M."/>
            <person name="Goodwin Z."/>
            <person name="Lu X."/>
            <person name="Lewis E.E."/>
            <person name="Goodrich-Blair H."/>
            <person name="Stock S.P."/>
            <person name="Adams B.J."/>
            <person name="Sternberg P.W."/>
            <person name="Mortazavi A."/>
        </authorList>
    </citation>
    <scope>NUCLEOTIDE SEQUENCE [LARGE SCALE GENOMIC DNA]</scope>
    <source>
        <strain evidence="2 3">ALL</strain>
    </source>
</reference>
<protein>
    <recommendedName>
        <fullName evidence="4">Gustatory receptor</fullName>
    </recommendedName>
</protein>
<organism evidence="2 3">
    <name type="scientific">Steinernema carpocapsae</name>
    <name type="common">Entomopathogenic nematode</name>
    <dbReference type="NCBI Taxonomy" id="34508"/>
    <lineage>
        <taxon>Eukaryota</taxon>
        <taxon>Metazoa</taxon>
        <taxon>Ecdysozoa</taxon>
        <taxon>Nematoda</taxon>
        <taxon>Chromadorea</taxon>
        <taxon>Rhabditida</taxon>
        <taxon>Tylenchina</taxon>
        <taxon>Panagrolaimomorpha</taxon>
        <taxon>Strongyloidoidea</taxon>
        <taxon>Steinernematidae</taxon>
        <taxon>Steinernema</taxon>
    </lineage>
</organism>
<feature type="transmembrane region" description="Helical" evidence="1">
    <location>
        <begin position="295"/>
        <end position="319"/>
    </location>
</feature>
<dbReference type="OrthoDB" id="5917644at2759"/>
<accession>A0A4U5N7B9</accession>
<evidence type="ECO:0000256" key="1">
    <source>
        <dbReference type="SAM" id="Phobius"/>
    </source>
</evidence>
<keyword evidence="3" id="KW-1185">Reference proteome</keyword>
<feature type="transmembrane region" description="Helical" evidence="1">
    <location>
        <begin position="374"/>
        <end position="392"/>
    </location>
</feature>
<feature type="transmembrane region" description="Helical" evidence="1">
    <location>
        <begin position="59"/>
        <end position="82"/>
    </location>
</feature>
<proteinExistence type="predicted"/>
<dbReference type="EMBL" id="AZBU02000005">
    <property type="protein sequence ID" value="TKR78202.1"/>
    <property type="molecule type" value="Genomic_DNA"/>
</dbReference>
<keyword evidence="1" id="KW-0812">Transmembrane</keyword>
<feature type="transmembrane region" description="Helical" evidence="1">
    <location>
        <begin position="263"/>
        <end position="283"/>
    </location>
</feature>
<name>A0A4U5N7B9_STECR</name>
<feature type="transmembrane region" description="Helical" evidence="1">
    <location>
        <begin position="188"/>
        <end position="208"/>
    </location>
</feature>
<comment type="caution">
    <text evidence="2">The sequence shown here is derived from an EMBL/GenBank/DDBJ whole genome shotgun (WGS) entry which is preliminary data.</text>
</comment>
<evidence type="ECO:0000313" key="2">
    <source>
        <dbReference type="EMBL" id="TKR78202.1"/>
    </source>
</evidence>
<dbReference type="Proteomes" id="UP000298663">
    <property type="component" value="Unassembled WGS sequence"/>
</dbReference>
<keyword evidence="1" id="KW-1133">Transmembrane helix</keyword>
<evidence type="ECO:0000313" key="3">
    <source>
        <dbReference type="Proteomes" id="UP000298663"/>
    </source>
</evidence>
<feature type="transmembrane region" description="Helical" evidence="1">
    <location>
        <begin position="88"/>
        <end position="113"/>
    </location>
</feature>
<sequence>MPFVRIDFSSYDSSAALQKRVNVLFEEIQKYPRLVSNLLAFRCDYALPKKPFLRSLATLHSGFIGLLSVLLLISLFAHVYFLQNFEGVPLTIEICHVLIYVQGFASFVFLIWWQKSQSELQVHQSLVSTTSGVGFVKHNAGIYKINSSSFVFGCLAAFLLVFRLGFSLFSDAFSYRESPLLDYSFLPIQFRLCLLLSAVFFVFAIPAANSVIFSHIGIVIAEFHSLDCDFSEDINTYQLAVTKHYISLHWKISQLWFFLSRPITILFSLQISVHVVSVLLLATSRFHLTEWPYEIAIGFALSLHSVIVLTFVFALALVFRNRATALQLAQTALVANERALHDLTYSAVCVYNGFLQHCSLGISFFELRVIDKPFVFNVIFVSIVAITLHLMYNREVFL</sequence>
<keyword evidence="1" id="KW-0472">Membrane</keyword>
<evidence type="ECO:0008006" key="4">
    <source>
        <dbReference type="Google" id="ProtNLM"/>
    </source>
</evidence>